<comment type="function">
    <text evidence="6">Rapidly hydrolyzes choline released into the synapse.</text>
</comment>
<feature type="chain" id="PRO_5042667929" description="Carboxylic ester hydrolase" evidence="8">
    <location>
        <begin position="19"/>
        <end position="426"/>
    </location>
</feature>
<dbReference type="PANTHER" id="PTHR43918">
    <property type="entry name" value="ACETYLCHOLINESTERASE"/>
    <property type="match status" value="1"/>
</dbReference>
<keyword evidence="4" id="KW-1015">Disulfide bond</keyword>
<dbReference type="PROSITE" id="PS00122">
    <property type="entry name" value="CARBOXYLESTERASE_B_1"/>
    <property type="match status" value="1"/>
</dbReference>
<evidence type="ECO:0000256" key="1">
    <source>
        <dbReference type="ARBA" id="ARBA00005964"/>
    </source>
</evidence>
<dbReference type="InterPro" id="IPR050654">
    <property type="entry name" value="AChE-related_enzymes"/>
</dbReference>
<proteinExistence type="inferred from homology"/>
<evidence type="ECO:0000256" key="8">
    <source>
        <dbReference type="RuleBase" id="RU361235"/>
    </source>
</evidence>
<evidence type="ECO:0000256" key="6">
    <source>
        <dbReference type="ARBA" id="ARBA00037263"/>
    </source>
</evidence>
<dbReference type="EMBL" id="JARKHS020013820">
    <property type="protein sequence ID" value="KAK8775692.1"/>
    <property type="molecule type" value="Genomic_DNA"/>
</dbReference>
<evidence type="ECO:0000256" key="7">
    <source>
        <dbReference type="ARBA" id="ARBA00048484"/>
    </source>
</evidence>
<dbReference type="InterPro" id="IPR019826">
    <property type="entry name" value="Carboxylesterase_B_AS"/>
</dbReference>
<dbReference type="Pfam" id="PF00135">
    <property type="entry name" value="COesterase"/>
    <property type="match status" value="1"/>
</dbReference>
<keyword evidence="5" id="KW-0325">Glycoprotein</keyword>
<comment type="similarity">
    <text evidence="1 8">Belongs to the type-B carboxylesterase/lipase family.</text>
</comment>
<dbReference type="GO" id="GO:0019695">
    <property type="term" value="P:choline metabolic process"/>
    <property type="evidence" value="ECO:0007669"/>
    <property type="project" value="TreeGrafter"/>
</dbReference>
<sequence length="426" mass="46354">MIFLLLASSGAILRCVSVLQKENARNVPASEKEELETVVNTTKGMVKGFITNSSLEKAVRVFYGIPYAQPPTGKRRFRRASSKQPWTDVFEATVKPNSCVQTIDDTYGNFSGSVMWNANTNMSEDCLKLNVWTPVPSSKKPLAVLVWIYGGGFYSGTSTLDVYDARNLVSEEDVIVVSMNYRVASLGFLSFGNELVPGNAGLYDQCMALKWVRDNIAAFGGDPNRVTLFGESAGAGSVALHVLSPLSRRLFKRAILQSGSGIAPWSFRSKRKAREAARKLARALGCPTGLDNKTLSCLRKKDPKDIVYNETNNGGVIDLAFGPVADGAFLPKSPRALVYDPAFETNISVMVGSNLNEGSYFLQYFFGFSATDQNPNITENNFTAAVKALNPSLGEPPMAEVLKQYTKGAVPSTPKDMLGGFGLDRR</sequence>
<keyword evidence="11" id="KW-1185">Reference proteome</keyword>
<comment type="catalytic activity">
    <reaction evidence="7">
        <text>acetylcholine + H2O = choline + acetate + H(+)</text>
        <dbReference type="Rhea" id="RHEA:17561"/>
        <dbReference type="ChEBI" id="CHEBI:15354"/>
        <dbReference type="ChEBI" id="CHEBI:15355"/>
        <dbReference type="ChEBI" id="CHEBI:15377"/>
        <dbReference type="ChEBI" id="CHEBI:15378"/>
        <dbReference type="ChEBI" id="CHEBI:30089"/>
        <dbReference type="EC" id="3.1.1.7"/>
    </reaction>
</comment>
<comment type="caution">
    <text evidence="10">The sequence shown here is derived from an EMBL/GenBank/DDBJ whole genome shotgun (WGS) entry which is preliminary data.</text>
</comment>
<dbReference type="InterPro" id="IPR002018">
    <property type="entry name" value="CarbesteraseB"/>
</dbReference>
<dbReference type="GO" id="GO:0005886">
    <property type="term" value="C:plasma membrane"/>
    <property type="evidence" value="ECO:0007669"/>
    <property type="project" value="TreeGrafter"/>
</dbReference>
<dbReference type="InterPro" id="IPR000997">
    <property type="entry name" value="Cholinesterase"/>
</dbReference>
<evidence type="ECO:0000256" key="3">
    <source>
        <dbReference type="ARBA" id="ARBA00022801"/>
    </source>
</evidence>
<dbReference type="AlphaFoldDB" id="A0AAQ4ELK8"/>
<feature type="domain" description="Carboxylesterase type B" evidence="9">
    <location>
        <begin position="37"/>
        <end position="406"/>
    </location>
</feature>
<dbReference type="GO" id="GO:0006581">
    <property type="term" value="P:acetylcholine catabolic process"/>
    <property type="evidence" value="ECO:0007669"/>
    <property type="project" value="TreeGrafter"/>
</dbReference>
<evidence type="ECO:0000313" key="10">
    <source>
        <dbReference type="EMBL" id="KAK8775692.1"/>
    </source>
</evidence>
<gene>
    <name evidence="10" type="ORF">V5799_030964</name>
</gene>
<dbReference type="InterPro" id="IPR029058">
    <property type="entry name" value="AB_hydrolase_fold"/>
</dbReference>
<evidence type="ECO:0000256" key="4">
    <source>
        <dbReference type="ARBA" id="ARBA00023157"/>
    </source>
</evidence>
<dbReference type="PANTHER" id="PTHR43918:SF12">
    <property type="entry name" value="ACETYLCHOLINESTERASE 1"/>
    <property type="match status" value="1"/>
</dbReference>
<evidence type="ECO:0000256" key="5">
    <source>
        <dbReference type="ARBA" id="ARBA00023180"/>
    </source>
</evidence>
<keyword evidence="3 8" id="KW-0378">Hydrolase</keyword>
<dbReference type="SUPFAM" id="SSF53474">
    <property type="entry name" value="alpha/beta-Hydrolases"/>
    <property type="match status" value="1"/>
</dbReference>
<dbReference type="EC" id="3.1.1.-" evidence="8"/>
<evidence type="ECO:0000313" key="11">
    <source>
        <dbReference type="Proteomes" id="UP001321473"/>
    </source>
</evidence>
<evidence type="ECO:0000259" key="9">
    <source>
        <dbReference type="Pfam" id="PF00135"/>
    </source>
</evidence>
<keyword evidence="2" id="KW-0719">Serine esterase</keyword>
<evidence type="ECO:0000256" key="2">
    <source>
        <dbReference type="ARBA" id="ARBA00022487"/>
    </source>
</evidence>
<organism evidence="10 11">
    <name type="scientific">Amblyomma americanum</name>
    <name type="common">Lone star tick</name>
    <dbReference type="NCBI Taxonomy" id="6943"/>
    <lineage>
        <taxon>Eukaryota</taxon>
        <taxon>Metazoa</taxon>
        <taxon>Ecdysozoa</taxon>
        <taxon>Arthropoda</taxon>
        <taxon>Chelicerata</taxon>
        <taxon>Arachnida</taxon>
        <taxon>Acari</taxon>
        <taxon>Parasitiformes</taxon>
        <taxon>Ixodida</taxon>
        <taxon>Ixodoidea</taxon>
        <taxon>Ixodidae</taxon>
        <taxon>Amblyomminae</taxon>
        <taxon>Amblyomma</taxon>
    </lineage>
</organism>
<feature type="signal peptide" evidence="8">
    <location>
        <begin position="1"/>
        <end position="18"/>
    </location>
</feature>
<dbReference type="PRINTS" id="PR00878">
    <property type="entry name" value="CHOLNESTRASE"/>
</dbReference>
<dbReference type="GO" id="GO:0003990">
    <property type="term" value="F:acetylcholinesterase activity"/>
    <property type="evidence" value="ECO:0007669"/>
    <property type="project" value="UniProtKB-EC"/>
</dbReference>
<dbReference type="GO" id="GO:0005615">
    <property type="term" value="C:extracellular space"/>
    <property type="evidence" value="ECO:0007669"/>
    <property type="project" value="TreeGrafter"/>
</dbReference>
<accession>A0AAQ4ELK8</accession>
<reference evidence="10 11" key="1">
    <citation type="journal article" date="2023" name="Arcadia Sci">
        <title>De novo assembly of a long-read Amblyomma americanum tick genome.</title>
        <authorList>
            <person name="Chou S."/>
            <person name="Poskanzer K.E."/>
            <person name="Rollins M."/>
            <person name="Thuy-Boun P.S."/>
        </authorList>
    </citation>
    <scope>NUCLEOTIDE SEQUENCE [LARGE SCALE GENOMIC DNA]</scope>
    <source>
        <strain evidence="10">F_SG_1</strain>
        <tissue evidence="10">Salivary glands</tissue>
    </source>
</reference>
<protein>
    <recommendedName>
        <fullName evidence="8">Carboxylic ester hydrolase</fullName>
        <ecNumber evidence="8">3.1.1.-</ecNumber>
    </recommendedName>
</protein>
<name>A0AAQ4ELK8_AMBAM</name>
<keyword evidence="8" id="KW-0732">Signal</keyword>
<dbReference type="Gene3D" id="3.40.50.1820">
    <property type="entry name" value="alpha/beta hydrolase"/>
    <property type="match status" value="1"/>
</dbReference>
<dbReference type="Proteomes" id="UP001321473">
    <property type="component" value="Unassembled WGS sequence"/>
</dbReference>